<dbReference type="InterPro" id="IPR001296">
    <property type="entry name" value="Glyco_trans_1"/>
</dbReference>
<dbReference type="InterPro" id="IPR028098">
    <property type="entry name" value="Glyco_trans_4-like_N"/>
</dbReference>
<evidence type="ECO:0000256" key="2">
    <source>
        <dbReference type="ARBA" id="ARBA00022679"/>
    </source>
</evidence>
<feature type="domain" description="Glycosyl transferase family 1" evidence="3">
    <location>
        <begin position="199"/>
        <end position="337"/>
    </location>
</feature>
<dbReference type="InterPro" id="IPR011875">
    <property type="entry name" value="M1P_synthase"/>
</dbReference>
<organism evidence="5 6">
    <name type="scientific">Micromonospora inyonensis</name>
    <dbReference type="NCBI Taxonomy" id="47866"/>
    <lineage>
        <taxon>Bacteria</taxon>
        <taxon>Bacillati</taxon>
        <taxon>Actinomycetota</taxon>
        <taxon>Actinomycetes</taxon>
        <taxon>Micromonosporales</taxon>
        <taxon>Micromonosporaceae</taxon>
        <taxon>Micromonospora</taxon>
    </lineage>
</organism>
<feature type="domain" description="Glycosyltransferase subfamily 4-like N-terminal" evidence="4">
    <location>
        <begin position="21"/>
        <end position="184"/>
    </location>
</feature>
<proteinExistence type="predicted"/>
<dbReference type="GO" id="GO:0016757">
    <property type="term" value="F:glycosyltransferase activity"/>
    <property type="evidence" value="ECO:0007669"/>
    <property type="project" value="UniProtKB-KW"/>
</dbReference>
<accession>A0A1C6SM26</accession>
<dbReference type="STRING" id="47866.GA0074694_5736"/>
<dbReference type="Pfam" id="PF13439">
    <property type="entry name" value="Glyco_transf_4"/>
    <property type="match status" value="1"/>
</dbReference>
<dbReference type="PANTHER" id="PTHR45947:SF14">
    <property type="entry name" value="SLL1723 PROTEIN"/>
    <property type="match status" value="1"/>
</dbReference>
<evidence type="ECO:0000259" key="4">
    <source>
        <dbReference type="Pfam" id="PF13439"/>
    </source>
</evidence>
<evidence type="ECO:0000313" key="6">
    <source>
        <dbReference type="Proteomes" id="UP000198906"/>
    </source>
</evidence>
<gene>
    <name evidence="5" type="ORF">GA0074694_5736</name>
</gene>
<dbReference type="GO" id="GO:0009250">
    <property type="term" value="P:glucan biosynthetic process"/>
    <property type="evidence" value="ECO:0007669"/>
    <property type="project" value="InterPro"/>
</dbReference>
<dbReference type="EMBL" id="FMHU01000002">
    <property type="protein sequence ID" value="SCL30590.1"/>
    <property type="molecule type" value="Genomic_DNA"/>
</dbReference>
<protein>
    <submittedName>
        <fullName evidence="5">Glycogen synthase (ADP-glucose)</fullName>
    </submittedName>
</protein>
<dbReference type="AlphaFoldDB" id="A0A1C6SM26"/>
<dbReference type="CDD" id="cd03801">
    <property type="entry name" value="GT4_PimA-like"/>
    <property type="match status" value="1"/>
</dbReference>
<reference evidence="6" key="1">
    <citation type="submission" date="2016-06" db="EMBL/GenBank/DDBJ databases">
        <authorList>
            <person name="Varghese N."/>
        </authorList>
    </citation>
    <scope>NUCLEOTIDE SEQUENCE [LARGE SCALE GENOMIC DNA]</scope>
    <source>
        <strain evidence="6">DSM 46123</strain>
    </source>
</reference>
<dbReference type="Pfam" id="PF00534">
    <property type="entry name" value="Glycos_transf_1"/>
    <property type="match status" value="1"/>
</dbReference>
<dbReference type="InterPro" id="IPR050194">
    <property type="entry name" value="Glycosyltransferase_grp1"/>
</dbReference>
<dbReference type="Proteomes" id="UP000198906">
    <property type="component" value="Unassembled WGS sequence"/>
</dbReference>
<dbReference type="GO" id="GO:1901137">
    <property type="term" value="P:carbohydrate derivative biosynthetic process"/>
    <property type="evidence" value="ECO:0007669"/>
    <property type="project" value="UniProtKB-ARBA"/>
</dbReference>
<dbReference type="SUPFAM" id="SSF53756">
    <property type="entry name" value="UDP-Glycosyltransferase/glycogen phosphorylase"/>
    <property type="match status" value="1"/>
</dbReference>
<name>A0A1C6SM26_9ACTN</name>
<evidence type="ECO:0000259" key="3">
    <source>
        <dbReference type="Pfam" id="PF00534"/>
    </source>
</evidence>
<evidence type="ECO:0000256" key="1">
    <source>
        <dbReference type="ARBA" id="ARBA00022676"/>
    </source>
</evidence>
<dbReference type="Gene3D" id="3.40.50.2000">
    <property type="entry name" value="Glycogen Phosphorylase B"/>
    <property type="match status" value="2"/>
</dbReference>
<keyword evidence="1" id="KW-0328">Glycosyltransferase</keyword>
<dbReference type="RefSeq" id="WP_091462942.1">
    <property type="nucleotide sequence ID" value="NZ_FMHU01000002.1"/>
</dbReference>
<evidence type="ECO:0000313" key="5">
    <source>
        <dbReference type="EMBL" id="SCL30590.1"/>
    </source>
</evidence>
<keyword evidence="2" id="KW-0808">Transferase</keyword>
<keyword evidence="6" id="KW-1185">Reference proteome</keyword>
<dbReference type="PANTHER" id="PTHR45947">
    <property type="entry name" value="SULFOQUINOVOSYL TRANSFERASE SQD2"/>
    <property type="match status" value="1"/>
</dbReference>
<dbReference type="NCBIfam" id="TIGR02149">
    <property type="entry name" value="glgA_Coryne"/>
    <property type="match status" value="1"/>
</dbReference>
<sequence length="400" mass="42559">MTDFAPLRVDLLTREYPPEVYGGAGVHVEYLARELRRLADVRVHCFGAPRTEPGVTAYAEPAELAGANAALRTMGVDLAMAAGCAGTDVVHSHTWYANLAGHTAKLLHGVPHVVTVHSLEPLRPWKAEQLGGGYALSSWCERTAIEAADAVIAVSAGMMRDVLAAYPAVDPAKVRVVHNGIDTAQYAPDHGTDVLARLGVDPSRPSVVYVGRITRQKGLPYLLRAARSLPADAQLVLLAGAPDTPEIAAEVEGLVDELRAKRSGVVWVAEMLPKHEVIQVLTHATVFVCPSVYEPMGIVNLEAMACETAVVATATGGIPEVVADGETGLLVPIEQATDGSGTPLDPDRFVADLAGAVNALLADPERVETFGRAGRRRAVEHFSWDAIAERTVEVYRSLLS</sequence>